<dbReference type="InterPro" id="IPR001916">
    <property type="entry name" value="Glyco_hydro_22"/>
</dbReference>
<comment type="similarity">
    <text evidence="2 7">Belongs to the glycosyl hydrolase 22 family.</text>
</comment>
<dbReference type="InterPro" id="IPR019799">
    <property type="entry name" value="Glyco_hydro_22_CS"/>
</dbReference>
<reference evidence="9 10" key="1">
    <citation type="submission" date="2024-04" db="EMBL/GenBank/DDBJ databases">
        <authorList>
            <person name="Rising A."/>
            <person name="Reimegard J."/>
            <person name="Sonavane S."/>
            <person name="Akerstrom W."/>
            <person name="Nylinder S."/>
            <person name="Hedman E."/>
            <person name="Kallberg Y."/>
        </authorList>
    </citation>
    <scope>NUCLEOTIDE SEQUENCE [LARGE SCALE GENOMIC DNA]</scope>
</reference>
<dbReference type="PRINTS" id="PR00135">
    <property type="entry name" value="LYZLACT"/>
</dbReference>
<dbReference type="PANTHER" id="PTHR11407:SF63">
    <property type="entry name" value="LYSOZYME C"/>
    <property type="match status" value="1"/>
</dbReference>
<dbReference type="EMBL" id="CAXIEN010000243">
    <property type="protein sequence ID" value="CAL1289118.1"/>
    <property type="molecule type" value="Genomic_DNA"/>
</dbReference>
<protein>
    <recommendedName>
        <fullName evidence="3">lysozyme</fullName>
        <ecNumber evidence="3">3.2.1.17</ecNumber>
    </recommendedName>
</protein>
<gene>
    <name evidence="9" type="ORF">LARSCL_LOCUS15746</name>
</gene>
<dbReference type="Proteomes" id="UP001497382">
    <property type="component" value="Unassembled WGS sequence"/>
</dbReference>
<keyword evidence="6" id="KW-0326">Glycosidase</keyword>
<dbReference type="Pfam" id="PF00062">
    <property type="entry name" value="Lys"/>
    <property type="match status" value="1"/>
</dbReference>
<evidence type="ECO:0000256" key="7">
    <source>
        <dbReference type="RuleBase" id="RU004440"/>
    </source>
</evidence>
<evidence type="ECO:0000259" key="8">
    <source>
        <dbReference type="PROSITE" id="PS00128"/>
    </source>
</evidence>
<organism evidence="9 10">
    <name type="scientific">Larinioides sclopetarius</name>
    <dbReference type="NCBI Taxonomy" id="280406"/>
    <lineage>
        <taxon>Eukaryota</taxon>
        <taxon>Metazoa</taxon>
        <taxon>Ecdysozoa</taxon>
        <taxon>Arthropoda</taxon>
        <taxon>Chelicerata</taxon>
        <taxon>Arachnida</taxon>
        <taxon>Araneae</taxon>
        <taxon>Araneomorphae</taxon>
        <taxon>Entelegynae</taxon>
        <taxon>Araneoidea</taxon>
        <taxon>Araneidae</taxon>
        <taxon>Larinioides</taxon>
    </lineage>
</organism>
<evidence type="ECO:0000256" key="1">
    <source>
        <dbReference type="ARBA" id="ARBA00000632"/>
    </source>
</evidence>
<dbReference type="FunFam" id="1.10.530.10:FF:000001">
    <property type="entry name" value="Lysozyme C"/>
    <property type="match status" value="1"/>
</dbReference>
<evidence type="ECO:0000313" key="9">
    <source>
        <dbReference type="EMBL" id="CAL1289118.1"/>
    </source>
</evidence>
<sequence length="202" mass="22549">MLCSHYNWLFHLEIFTKDKSAITLSVITDLSPPKATESLCRNMSPLRGLLVALLFAQATVSYSKILNQCEVADVMFKLGQKKAIVSKWVCLAKFASGFNTQALSPAYKDGSYDFGIFQINDKYCRLGSTNSCGVPCTDLVKEDITQSAKCAIKIYQKQGFKAWPAFGNNCQAIDTSRFIVKCSLKATLLQRGFYLNFSDEEE</sequence>
<accession>A0AAV2AYK4</accession>
<evidence type="ECO:0000313" key="10">
    <source>
        <dbReference type="Proteomes" id="UP001497382"/>
    </source>
</evidence>
<dbReference type="Gene3D" id="1.10.530.10">
    <property type="match status" value="1"/>
</dbReference>
<evidence type="ECO:0000256" key="4">
    <source>
        <dbReference type="ARBA" id="ARBA00022638"/>
    </source>
</evidence>
<comment type="caution">
    <text evidence="9">The sequence shown here is derived from an EMBL/GenBank/DDBJ whole genome shotgun (WGS) entry which is preliminary data.</text>
</comment>
<keyword evidence="5" id="KW-1015">Disulfide bond</keyword>
<keyword evidence="4" id="KW-0081">Bacteriolytic enzyme</keyword>
<dbReference type="EC" id="3.2.1.17" evidence="3"/>
<keyword evidence="4" id="KW-0929">Antimicrobial</keyword>
<evidence type="ECO:0000256" key="2">
    <source>
        <dbReference type="ARBA" id="ARBA00010859"/>
    </source>
</evidence>
<dbReference type="GO" id="GO:0003796">
    <property type="term" value="F:lysozyme activity"/>
    <property type="evidence" value="ECO:0007669"/>
    <property type="project" value="UniProtKB-EC"/>
</dbReference>
<dbReference type="AlphaFoldDB" id="A0AAV2AYK4"/>
<keyword evidence="6" id="KW-0378">Hydrolase</keyword>
<dbReference type="SUPFAM" id="SSF53955">
    <property type="entry name" value="Lysozyme-like"/>
    <property type="match status" value="1"/>
</dbReference>
<dbReference type="InterPro" id="IPR023346">
    <property type="entry name" value="Lysozyme-like_dom_sf"/>
</dbReference>
<proteinExistence type="inferred from homology"/>
<keyword evidence="10" id="KW-1185">Reference proteome</keyword>
<evidence type="ECO:0000256" key="6">
    <source>
        <dbReference type="ARBA" id="ARBA00023295"/>
    </source>
</evidence>
<dbReference type="CDD" id="cd16899">
    <property type="entry name" value="LYZ_C_invert"/>
    <property type="match status" value="1"/>
</dbReference>
<comment type="catalytic activity">
    <reaction evidence="1">
        <text>Hydrolysis of (1-&gt;4)-beta-linkages between N-acetylmuramic acid and N-acetyl-D-glucosamine residues in a peptidoglycan and between N-acetyl-D-glucosamine residues in chitodextrins.</text>
        <dbReference type="EC" id="3.2.1.17"/>
    </reaction>
</comment>
<evidence type="ECO:0000256" key="5">
    <source>
        <dbReference type="ARBA" id="ARBA00023157"/>
    </source>
</evidence>
<dbReference type="PROSITE" id="PS51348">
    <property type="entry name" value="GLYCOSYL_HYDROL_F22_2"/>
    <property type="match status" value="1"/>
</dbReference>
<dbReference type="PROSITE" id="PS00128">
    <property type="entry name" value="GLYCOSYL_HYDROL_F22_1"/>
    <property type="match status" value="1"/>
</dbReference>
<feature type="domain" description="Glycosyl hydrolases family 22 (GH22)" evidence="8">
    <location>
        <begin position="132"/>
        <end position="150"/>
    </location>
</feature>
<dbReference type="GO" id="GO:0031640">
    <property type="term" value="P:killing of cells of another organism"/>
    <property type="evidence" value="ECO:0007669"/>
    <property type="project" value="UniProtKB-KW"/>
</dbReference>
<dbReference type="GO" id="GO:0042742">
    <property type="term" value="P:defense response to bacterium"/>
    <property type="evidence" value="ECO:0007669"/>
    <property type="project" value="UniProtKB-KW"/>
</dbReference>
<name>A0AAV2AYK4_9ARAC</name>
<dbReference type="SMART" id="SM00263">
    <property type="entry name" value="LYZ1"/>
    <property type="match status" value="1"/>
</dbReference>
<dbReference type="PANTHER" id="PTHR11407">
    <property type="entry name" value="LYSOZYME C"/>
    <property type="match status" value="1"/>
</dbReference>
<evidence type="ECO:0000256" key="3">
    <source>
        <dbReference type="ARBA" id="ARBA00012732"/>
    </source>
</evidence>